<dbReference type="GeneID" id="27675067"/>
<dbReference type="STRING" id="27334.A0A0A2IJ44"/>
<name>A0A0A2IJ44_PENEN</name>
<dbReference type="GO" id="GO:0008270">
    <property type="term" value="F:zinc ion binding"/>
    <property type="evidence" value="ECO:0007669"/>
    <property type="project" value="InterPro"/>
</dbReference>
<dbReference type="OrthoDB" id="4937900at2759"/>
<evidence type="ECO:0000256" key="3">
    <source>
        <dbReference type="ARBA" id="ARBA00023242"/>
    </source>
</evidence>
<sequence>MNPAAQYLITHSFWRHNYDVSTTNKTHLFHIANSSLTPGKPDLTFHSSPDSSGPVVGVWDPGRPNKLDWEYLHKQGFTKRIYWFRMQLDNGTKQTFTWKRTHSLGSGYENHKLVEESSQTVVAVFSSGGNFSKTTGSLDIYSKLGPRFYLMTLISGIALVEKCDESRPSCTNCANRHSECEYGSSTSLLWANEGSDSGQAGDSASGLRSPSSSTTGAGAAESLGILTQLGSENAITSAGSALNLNDLELMMQWCNATFQTLSRNERTDPIWRTIVPEEALSHPFLMHGILALSSLHLARTGPEPTHRASYLNRAVAHQNQALALFRELLGDVNESNAKAMFAFAGIVVIYTFAFPHTPGPQDPWDCVDDLYQVLVLTRGVQQVIHAPRDFTSFLVDGSFGPILQVEEVRGPMPKDTTAMLKQLREANKLCGARDPNHELQIYEGSIANLEEMLSWCYSGMRANTIAGRWAIRLHPRFMELLRERDPLALVMLAHYGVLLHYLKHRWCFDEWCVRVSKAVWAILDDQWRPLIEWAMKEILGVNFLEQVDT</sequence>
<dbReference type="PhylomeDB" id="A0A0A2IJ44"/>
<feature type="region of interest" description="Disordered" evidence="4">
    <location>
        <begin position="193"/>
        <end position="215"/>
    </location>
</feature>
<keyword evidence="3" id="KW-0539">Nucleus</keyword>
<dbReference type="GO" id="GO:0001228">
    <property type="term" value="F:DNA-binding transcription activator activity, RNA polymerase II-specific"/>
    <property type="evidence" value="ECO:0007669"/>
    <property type="project" value="TreeGrafter"/>
</dbReference>
<accession>A0A0A2IJ44</accession>
<dbReference type="CDD" id="cd00067">
    <property type="entry name" value="GAL4"/>
    <property type="match status" value="1"/>
</dbReference>
<dbReference type="AlphaFoldDB" id="A0A0A2IJ44"/>
<dbReference type="PANTHER" id="PTHR47784:SF5">
    <property type="entry name" value="STEROL UPTAKE CONTROL PROTEIN 2"/>
    <property type="match status" value="1"/>
</dbReference>
<keyword evidence="2" id="KW-0804">Transcription</keyword>
<dbReference type="InterPro" id="IPR001138">
    <property type="entry name" value="Zn2Cys6_DnaBD"/>
</dbReference>
<evidence type="ECO:0000256" key="1">
    <source>
        <dbReference type="ARBA" id="ARBA00023015"/>
    </source>
</evidence>
<evidence type="ECO:0000256" key="2">
    <source>
        <dbReference type="ARBA" id="ARBA00023163"/>
    </source>
</evidence>
<feature type="compositionally biased region" description="Low complexity" evidence="4">
    <location>
        <begin position="194"/>
        <end position="215"/>
    </location>
</feature>
<comment type="caution">
    <text evidence="5">The sequence shown here is derived from an EMBL/GenBank/DDBJ whole genome shotgun (WGS) entry which is preliminary data.</text>
</comment>
<dbReference type="RefSeq" id="XP_016596392.1">
    <property type="nucleotide sequence ID" value="XM_016739648.1"/>
</dbReference>
<dbReference type="HOGENOM" id="CLU_424492_0_0_1"/>
<evidence type="ECO:0000313" key="6">
    <source>
        <dbReference type="Proteomes" id="UP000030143"/>
    </source>
</evidence>
<dbReference type="InterPro" id="IPR021858">
    <property type="entry name" value="Fun_TF"/>
</dbReference>
<keyword evidence="1" id="KW-0805">Transcription regulation</keyword>
<dbReference type="InterPro" id="IPR053157">
    <property type="entry name" value="Sterol_Uptake_Regulator"/>
</dbReference>
<dbReference type="Proteomes" id="UP000030143">
    <property type="component" value="Unassembled WGS sequence"/>
</dbReference>
<protein>
    <recommendedName>
        <fullName evidence="7">Zn(2)-C6 fungal-type domain-containing protein</fullName>
    </recommendedName>
</protein>
<dbReference type="PANTHER" id="PTHR47784">
    <property type="entry name" value="STEROL UPTAKE CONTROL PROTEIN 2"/>
    <property type="match status" value="1"/>
</dbReference>
<dbReference type="Pfam" id="PF11951">
    <property type="entry name" value="Fungal_trans_2"/>
    <property type="match status" value="1"/>
</dbReference>
<keyword evidence="6" id="KW-1185">Reference proteome</keyword>
<reference evidence="5 6" key="1">
    <citation type="journal article" date="2015" name="Mol. Plant Microbe Interact.">
        <title>Genome, transcriptome, and functional analyses of Penicillium expansum provide new insights into secondary metabolism and pathogenicity.</title>
        <authorList>
            <person name="Ballester A.R."/>
            <person name="Marcet-Houben M."/>
            <person name="Levin E."/>
            <person name="Sela N."/>
            <person name="Selma-Lazaro C."/>
            <person name="Carmona L."/>
            <person name="Wisniewski M."/>
            <person name="Droby S."/>
            <person name="Gonzalez-Candelas L."/>
            <person name="Gabaldon T."/>
        </authorList>
    </citation>
    <scope>NUCLEOTIDE SEQUENCE [LARGE SCALE GENOMIC DNA]</scope>
    <source>
        <strain evidence="5 6">MD-8</strain>
    </source>
</reference>
<gene>
    <name evidence="5" type="ORF">PEX2_023730</name>
</gene>
<dbReference type="EMBL" id="JQFZ01000245">
    <property type="protein sequence ID" value="KGO53845.1"/>
    <property type="molecule type" value="Genomic_DNA"/>
</dbReference>
<dbReference type="VEuPathDB" id="FungiDB:PEXP_028300"/>
<evidence type="ECO:0000313" key="5">
    <source>
        <dbReference type="EMBL" id="KGO53845.1"/>
    </source>
</evidence>
<organism evidence="5 6">
    <name type="scientific">Penicillium expansum</name>
    <name type="common">Blue mold rot fungus</name>
    <dbReference type="NCBI Taxonomy" id="27334"/>
    <lineage>
        <taxon>Eukaryota</taxon>
        <taxon>Fungi</taxon>
        <taxon>Dikarya</taxon>
        <taxon>Ascomycota</taxon>
        <taxon>Pezizomycotina</taxon>
        <taxon>Eurotiomycetes</taxon>
        <taxon>Eurotiomycetidae</taxon>
        <taxon>Eurotiales</taxon>
        <taxon>Aspergillaceae</taxon>
        <taxon>Penicillium</taxon>
    </lineage>
</organism>
<proteinExistence type="predicted"/>
<evidence type="ECO:0000256" key="4">
    <source>
        <dbReference type="SAM" id="MobiDB-lite"/>
    </source>
</evidence>
<evidence type="ECO:0008006" key="7">
    <source>
        <dbReference type="Google" id="ProtNLM"/>
    </source>
</evidence>